<dbReference type="AlphaFoldDB" id="A0A6A6SV01"/>
<feature type="chain" id="PRO_5025643923" description="Lytic polysaccharide monooxygenase" evidence="1">
    <location>
        <begin position="22"/>
        <end position="176"/>
    </location>
</feature>
<evidence type="ECO:0000313" key="3">
    <source>
        <dbReference type="Proteomes" id="UP000799324"/>
    </source>
</evidence>
<keyword evidence="3" id="KW-1185">Reference proteome</keyword>
<sequence>MYTKSAFISLFLASAPLLAVAGDCGINPSGDAAPYCSSSLSRHSLPSPTHHSQHYSYNNCDALEAASISYSCATEAPPGPTAYRREKRADEPQWDEPVALSTGYDHTTSWPTGGPVVTGGPIPTGVPLCWTYVQPSVLASGQQPGYIQYPCYAVEASSGPKWSLSGKWAQPTVLHT</sequence>
<dbReference type="EMBL" id="MU004424">
    <property type="protein sequence ID" value="KAF2651509.1"/>
    <property type="molecule type" value="Genomic_DNA"/>
</dbReference>
<proteinExistence type="predicted"/>
<keyword evidence="1" id="KW-0732">Signal</keyword>
<name>A0A6A6SV01_9PLEO</name>
<reference evidence="2" key="1">
    <citation type="journal article" date="2020" name="Stud. Mycol.">
        <title>101 Dothideomycetes genomes: a test case for predicting lifestyles and emergence of pathogens.</title>
        <authorList>
            <person name="Haridas S."/>
            <person name="Albert R."/>
            <person name="Binder M."/>
            <person name="Bloem J."/>
            <person name="Labutti K."/>
            <person name="Salamov A."/>
            <person name="Andreopoulos B."/>
            <person name="Baker S."/>
            <person name="Barry K."/>
            <person name="Bills G."/>
            <person name="Bluhm B."/>
            <person name="Cannon C."/>
            <person name="Castanera R."/>
            <person name="Culley D."/>
            <person name="Daum C."/>
            <person name="Ezra D."/>
            <person name="Gonzalez J."/>
            <person name="Henrissat B."/>
            <person name="Kuo A."/>
            <person name="Liang C."/>
            <person name="Lipzen A."/>
            <person name="Lutzoni F."/>
            <person name="Magnuson J."/>
            <person name="Mondo S."/>
            <person name="Nolan M."/>
            <person name="Ohm R."/>
            <person name="Pangilinan J."/>
            <person name="Park H.-J."/>
            <person name="Ramirez L."/>
            <person name="Alfaro M."/>
            <person name="Sun H."/>
            <person name="Tritt A."/>
            <person name="Yoshinaga Y."/>
            <person name="Zwiers L.-H."/>
            <person name="Turgeon B."/>
            <person name="Goodwin S."/>
            <person name="Spatafora J."/>
            <person name="Crous P."/>
            <person name="Grigoriev I."/>
        </authorList>
    </citation>
    <scope>NUCLEOTIDE SEQUENCE</scope>
    <source>
        <strain evidence="2">CBS 122681</strain>
    </source>
</reference>
<evidence type="ECO:0000313" key="2">
    <source>
        <dbReference type="EMBL" id="KAF2651509.1"/>
    </source>
</evidence>
<dbReference type="Proteomes" id="UP000799324">
    <property type="component" value="Unassembled WGS sequence"/>
</dbReference>
<feature type="signal peptide" evidence="1">
    <location>
        <begin position="1"/>
        <end position="21"/>
    </location>
</feature>
<organism evidence="2 3">
    <name type="scientific">Lophiostoma macrostomum CBS 122681</name>
    <dbReference type="NCBI Taxonomy" id="1314788"/>
    <lineage>
        <taxon>Eukaryota</taxon>
        <taxon>Fungi</taxon>
        <taxon>Dikarya</taxon>
        <taxon>Ascomycota</taxon>
        <taxon>Pezizomycotina</taxon>
        <taxon>Dothideomycetes</taxon>
        <taxon>Pleosporomycetidae</taxon>
        <taxon>Pleosporales</taxon>
        <taxon>Lophiostomataceae</taxon>
        <taxon>Lophiostoma</taxon>
    </lineage>
</organism>
<evidence type="ECO:0000256" key="1">
    <source>
        <dbReference type="SAM" id="SignalP"/>
    </source>
</evidence>
<gene>
    <name evidence="2" type="ORF">K491DRAFT_696419</name>
</gene>
<evidence type="ECO:0008006" key="4">
    <source>
        <dbReference type="Google" id="ProtNLM"/>
    </source>
</evidence>
<accession>A0A6A6SV01</accession>
<protein>
    <recommendedName>
        <fullName evidence="4">Lytic polysaccharide monooxygenase</fullName>
    </recommendedName>
</protein>